<feature type="compositionally biased region" description="Basic and acidic residues" evidence="2">
    <location>
        <begin position="24"/>
        <end position="41"/>
    </location>
</feature>
<name>A0ABR1MB28_9PEZI</name>
<dbReference type="GeneID" id="92029464"/>
<dbReference type="SUPFAM" id="SSF55418">
    <property type="entry name" value="eIF4e-like"/>
    <property type="match status" value="1"/>
</dbReference>
<accession>A0ABR1MB28</accession>
<feature type="compositionally biased region" description="Polar residues" evidence="2">
    <location>
        <begin position="10"/>
        <end position="23"/>
    </location>
</feature>
<feature type="region of interest" description="Disordered" evidence="2">
    <location>
        <begin position="319"/>
        <end position="359"/>
    </location>
</feature>
<evidence type="ECO:0000313" key="4">
    <source>
        <dbReference type="Proteomes" id="UP001360953"/>
    </source>
</evidence>
<keyword evidence="1" id="KW-0648">Protein biosynthesis</keyword>
<dbReference type="PROSITE" id="PS00813">
    <property type="entry name" value="IF4E"/>
    <property type="match status" value="1"/>
</dbReference>
<dbReference type="RefSeq" id="XP_066660302.1">
    <property type="nucleotide sequence ID" value="XM_066796558.1"/>
</dbReference>
<dbReference type="EMBL" id="JBBPEH010000001">
    <property type="protein sequence ID" value="KAK7545067.1"/>
    <property type="molecule type" value="Genomic_DNA"/>
</dbReference>
<organism evidence="3 4">
    <name type="scientific">Phyllosticta citribraziliensis</name>
    <dbReference type="NCBI Taxonomy" id="989973"/>
    <lineage>
        <taxon>Eukaryota</taxon>
        <taxon>Fungi</taxon>
        <taxon>Dikarya</taxon>
        <taxon>Ascomycota</taxon>
        <taxon>Pezizomycotina</taxon>
        <taxon>Dothideomycetes</taxon>
        <taxon>Dothideomycetes incertae sedis</taxon>
        <taxon>Botryosphaeriales</taxon>
        <taxon>Phyllostictaceae</taxon>
        <taxon>Phyllosticta</taxon>
    </lineage>
</organism>
<evidence type="ECO:0000313" key="3">
    <source>
        <dbReference type="EMBL" id="KAK7545067.1"/>
    </source>
</evidence>
<dbReference type="Pfam" id="PF01652">
    <property type="entry name" value="IF4E"/>
    <property type="match status" value="1"/>
</dbReference>
<comment type="similarity">
    <text evidence="1">Belongs to the eukaryotic initiation factor 4E family.</text>
</comment>
<gene>
    <name evidence="3" type="ORF">J3D65DRAFT_47820</name>
</gene>
<dbReference type="Proteomes" id="UP001360953">
    <property type="component" value="Unassembled WGS sequence"/>
</dbReference>
<dbReference type="PANTHER" id="PTHR11960:SF18">
    <property type="entry name" value="EUKARYOTIC TRANSLATION INITIATION FACTOR 4E HOMOLOGOUS PROTEIN, ISOFORM B"/>
    <property type="match status" value="1"/>
</dbReference>
<dbReference type="InterPro" id="IPR019770">
    <property type="entry name" value="TIF_eIF_4E_CS"/>
</dbReference>
<feature type="compositionally biased region" description="Basic and acidic residues" evidence="2">
    <location>
        <begin position="332"/>
        <end position="359"/>
    </location>
</feature>
<sequence length="359" mass="39572">MDRDRENLWTRRSNTSKLSLSMNHTDHNENKGEHPTRDFSSTKRFGSGSSSHGGRSNPFNAIPPLATASISSPTSGASTAFGLGSGAFASFGSATKTPKTPGTAFDFTKAAAAVAPSPSTPAPKADKPLSKATVSTPAKAVPEGTTDVKAVSGDLSWDVPAPLKFTWVVWYRPPTSKNSDYEKSTVKMLRMATAQDFVKVFRHLKRPSMLPTVSDYHFFKEGIRPVWEDDENKKGGKWIMRLKKGVADRYWESLLFALIGNEFAEAGEEVCGAVVSVRSGEDVFSVWTKNDGGRNVKIRETIKRVLALPPDTRIEWKSHDESIAQRNTLDQQRQEKAQERRRVGVSAEESHKEKEKVST</sequence>
<keyword evidence="1" id="KW-0396">Initiation factor</keyword>
<evidence type="ECO:0000256" key="2">
    <source>
        <dbReference type="SAM" id="MobiDB-lite"/>
    </source>
</evidence>
<feature type="region of interest" description="Disordered" evidence="2">
    <location>
        <begin position="1"/>
        <end position="61"/>
    </location>
</feature>
<protein>
    <submittedName>
        <fullName evidence="3">Translation initiation factor eIF 4e-like domain-containing protein</fullName>
    </submittedName>
</protein>
<dbReference type="Gene3D" id="3.30.760.10">
    <property type="entry name" value="RNA Cap, Translation Initiation Factor Eif4e"/>
    <property type="match status" value="1"/>
</dbReference>
<proteinExistence type="inferred from homology"/>
<evidence type="ECO:0000256" key="1">
    <source>
        <dbReference type="RuleBase" id="RU004374"/>
    </source>
</evidence>
<feature type="compositionally biased region" description="Low complexity" evidence="2">
    <location>
        <begin position="42"/>
        <end position="56"/>
    </location>
</feature>
<feature type="region of interest" description="Disordered" evidence="2">
    <location>
        <begin position="114"/>
        <end position="145"/>
    </location>
</feature>
<keyword evidence="1" id="KW-0694">RNA-binding</keyword>
<dbReference type="PANTHER" id="PTHR11960">
    <property type="entry name" value="EUKARYOTIC TRANSLATION INITIATION FACTOR 4E RELATED"/>
    <property type="match status" value="1"/>
</dbReference>
<comment type="caution">
    <text evidence="3">The sequence shown here is derived from an EMBL/GenBank/DDBJ whole genome shotgun (WGS) entry which is preliminary data.</text>
</comment>
<dbReference type="InterPro" id="IPR001040">
    <property type="entry name" value="TIF_eIF_4E"/>
</dbReference>
<reference evidence="3 4" key="1">
    <citation type="submission" date="2024-04" db="EMBL/GenBank/DDBJ databases">
        <title>Phyllosticta paracitricarpa is synonymous to the EU quarantine fungus P. citricarpa based on phylogenomic analyses.</title>
        <authorList>
            <consortium name="Lawrence Berkeley National Laboratory"/>
            <person name="Van ingen-buijs V.A."/>
            <person name="Van westerhoven A.C."/>
            <person name="Haridas S."/>
            <person name="Skiadas P."/>
            <person name="Martin F."/>
            <person name="Groenewald J.Z."/>
            <person name="Crous P.W."/>
            <person name="Seidl M.F."/>
        </authorList>
    </citation>
    <scope>NUCLEOTIDE SEQUENCE [LARGE SCALE GENOMIC DNA]</scope>
    <source>
        <strain evidence="3 4">CPC 17464</strain>
    </source>
</reference>
<dbReference type="InterPro" id="IPR023398">
    <property type="entry name" value="TIF_eIF4e-like"/>
</dbReference>
<keyword evidence="4" id="KW-1185">Reference proteome</keyword>